<comment type="similarity">
    <text evidence="1">Belongs to the UxaA family.</text>
</comment>
<dbReference type="Gene3D" id="2.30.130.110">
    <property type="match status" value="1"/>
</dbReference>
<dbReference type="InterPro" id="IPR007392">
    <property type="entry name" value="GD_AH_second"/>
</dbReference>
<sequence>MKETQHLIQIAREDNVAVALADLPAGTVCRAGDTAVTLADPIPFGHKAALTDIPKGENIIKYGHPIGYALCTIRKGQHIHTQNLKTNLDGILDYTYTPNQTCLNSFSVPKENAFFQGYLRPDGKAGIRNEIWIIPTVGCVNTTASLLAKEANKAFGQQTDGIFAYTHNMGCSQLTEDFERTQQILKGLIQHPNAGGVLVLSLGCENNNLDVFKPVLGDLDPNRVKFLVTQETENEYEEGMKLLKELTDYASSIKREKVSAEKLVIGFKCGGSDAFSGITANALCGRITDKLVRCGGSAILTEVPEMFGAETLLMERAASEKVFQDEVNLINNFKQYFTKYKQTIYENPSPGNKKGGISSLEEKSLGCTQKGGQAPVVGVLDYGQSVETHGLNLLTGPGNDQVSCTNLVASGAQMVLFTTGRGNPFGTPVPTVKISSNTPLYQRKKHWIDYNAGQLLEGKTFEEVTEDFFSYLLKVASGEVKTQNEIYGYKEISVFRDGVIL</sequence>
<dbReference type="RefSeq" id="WP_072850844.1">
    <property type="nucleotide sequence ID" value="NZ_FQVI01000007.1"/>
</dbReference>
<dbReference type="OrthoDB" id="9804574at2"/>
<accession>A0A1M4WRM6</accession>
<dbReference type="AlphaFoldDB" id="A0A1M4WRM6"/>
<evidence type="ECO:0000256" key="2">
    <source>
        <dbReference type="ARBA" id="ARBA00023239"/>
    </source>
</evidence>
<organism evidence="4 5">
    <name type="scientific">Lactonifactor longoviformis DSM 17459</name>
    <dbReference type="NCBI Taxonomy" id="1122155"/>
    <lineage>
        <taxon>Bacteria</taxon>
        <taxon>Bacillati</taxon>
        <taxon>Bacillota</taxon>
        <taxon>Clostridia</taxon>
        <taxon>Eubacteriales</taxon>
        <taxon>Clostridiaceae</taxon>
        <taxon>Lactonifactor</taxon>
    </lineage>
</organism>
<dbReference type="GO" id="GO:0019698">
    <property type="term" value="P:D-galacturonate catabolic process"/>
    <property type="evidence" value="ECO:0007669"/>
    <property type="project" value="TreeGrafter"/>
</dbReference>
<dbReference type="InterPro" id="IPR044144">
    <property type="entry name" value="SAF_UxaA/GarD"/>
</dbReference>
<dbReference type="SMART" id="SM00858">
    <property type="entry name" value="SAF"/>
    <property type="match status" value="1"/>
</dbReference>
<keyword evidence="2" id="KW-0456">Lyase</keyword>
<evidence type="ECO:0000259" key="3">
    <source>
        <dbReference type="SMART" id="SM00858"/>
    </source>
</evidence>
<protein>
    <submittedName>
        <fullName evidence="4">Altronate hydrolase</fullName>
    </submittedName>
</protein>
<dbReference type="PANTHER" id="PTHR30536:SF5">
    <property type="entry name" value="ALTRONATE DEHYDRATASE"/>
    <property type="match status" value="1"/>
</dbReference>
<gene>
    <name evidence="4" type="ORF">SAMN02745158_01691</name>
</gene>
<reference evidence="4 5" key="1">
    <citation type="submission" date="2016-11" db="EMBL/GenBank/DDBJ databases">
        <authorList>
            <person name="Jaros S."/>
            <person name="Januszkiewicz K."/>
            <person name="Wedrychowicz H."/>
        </authorList>
    </citation>
    <scope>NUCLEOTIDE SEQUENCE [LARGE SCALE GENOMIC DNA]</scope>
    <source>
        <strain evidence="4 5">DSM 17459</strain>
    </source>
</reference>
<dbReference type="EMBL" id="FQVI01000007">
    <property type="protein sequence ID" value="SHE83941.1"/>
    <property type="molecule type" value="Genomic_DNA"/>
</dbReference>
<dbReference type="STRING" id="1122155.SAMN02745158_01691"/>
<feature type="domain" description="SAF" evidence="3">
    <location>
        <begin position="14"/>
        <end position="85"/>
    </location>
</feature>
<dbReference type="InterPro" id="IPR013974">
    <property type="entry name" value="SAF"/>
</dbReference>
<dbReference type="CDD" id="cd11613">
    <property type="entry name" value="SAF_AH_GD"/>
    <property type="match status" value="1"/>
</dbReference>
<dbReference type="PANTHER" id="PTHR30536">
    <property type="entry name" value="ALTRONATE/GALACTARATE DEHYDRATASE"/>
    <property type="match status" value="1"/>
</dbReference>
<proteinExistence type="inferred from homology"/>
<dbReference type="Proteomes" id="UP000184245">
    <property type="component" value="Unassembled WGS sequence"/>
</dbReference>
<dbReference type="InterPro" id="IPR052172">
    <property type="entry name" value="UxaA_altronate/galactarate_dh"/>
</dbReference>
<evidence type="ECO:0000313" key="5">
    <source>
        <dbReference type="Proteomes" id="UP000184245"/>
    </source>
</evidence>
<dbReference type="Pfam" id="PF08666">
    <property type="entry name" value="SAF"/>
    <property type="match status" value="1"/>
</dbReference>
<keyword evidence="5" id="KW-1185">Reference proteome</keyword>
<dbReference type="Pfam" id="PF20629">
    <property type="entry name" value="GD_AH_C"/>
    <property type="match status" value="1"/>
</dbReference>
<name>A0A1M4WRM6_9CLOT</name>
<keyword evidence="4" id="KW-0378">Hydrolase</keyword>
<dbReference type="GO" id="GO:0016787">
    <property type="term" value="F:hydrolase activity"/>
    <property type="evidence" value="ECO:0007669"/>
    <property type="project" value="UniProtKB-KW"/>
</dbReference>
<evidence type="ECO:0000256" key="1">
    <source>
        <dbReference type="ARBA" id="ARBA00010986"/>
    </source>
</evidence>
<dbReference type="InterPro" id="IPR048332">
    <property type="entry name" value="GD_AH_C"/>
</dbReference>
<dbReference type="Pfam" id="PF04295">
    <property type="entry name" value="GD_AH_second"/>
    <property type="match status" value="1"/>
</dbReference>
<evidence type="ECO:0000313" key="4">
    <source>
        <dbReference type="EMBL" id="SHE83941.1"/>
    </source>
</evidence>
<dbReference type="GO" id="GO:0016829">
    <property type="term" value="F:lyase activity"/>
    <property type="evidence" value="ECO:0007669"/>
    <property type="project" value="UniProtKB-KW"/>
</dbReference>